<dbReference type="Proteomes" id="UP000315496">
    <property type="component" value="Chromosome 2"/>
</dbReference>
<reference evidence="2 3" key="1">
    <citation type="submission" date="2019-05" db="EMBL/GenBank/DDBJ databases">
        <title>The compact genome of Giardia muris reveals important steps in the evolution of intestinal protozoan parasites.</title>
        <authorList>
            <person name="Xu F."/>
            <person name="Jimenez-Gonzalez A."/>
            <person name="Einarsson E."/>
            <person name="Astvaldsson A."/>
            <person name="Peirasmaki D."/>
            <person name="Eckmann L."/>
            <person name="Andersson J.O."/>
            <person name="Svard S.G."/>
            <person name="Jerlstrom-Hultqvist J."/>
        </authorList>
    </citation>
    <scope>NUCLEOTIDE SEQUENCE [LARGE SCALE GENOMIC DNA]</scope>
    <source>
        <strain evidence="2 3">Roberts-Thomson</strain>
    </source>
</reference>
<protein>
    <submittedName>
        <fullName evidence="2">Uncharacterized protein</fullName>
    </submittedName>
</protein>
<name>A0A4Z1SRV8_GIAMU</name>
<sequence length="104" mass="11963">MFIMQDSTLDPNFLDLPVTITLPGPNGDFCVEYKNGDWSQVDETGSPQYRRLLLEYEELKRENKVLRKQTDKAAKKIAILTLELERLQAARTVEVVEYSSSKPK</sequence>
<dbReference type="EMBL" id="VDLU01000002">
    <property type="protein sequence ID" value="TNJ28626.1"/>
    <property type="molecule type" value="Genomic_DNA"/>
</dbReference>
<comment type="caution">
    <text evidence="2">The sequence shown here is derived from an EMBL/GenBank/DDBJ whole genome shotgun (WGS) entry which is preliminary data.</text>
</comment>
<evidence type="ECO:0000313" key="2">
    <source>
        <dbReference type="EMBL" id="TNJ28626.1"/>
    </source>
</evidence>
<keyword evidence="3" id="KW-1185">Reference proteome</keyword>
<organism evidence="2 3">
    <name type="scientific">Giardia muris</name>
    <dbReference type="NCBI Taxonomy" id="5742"/>
    <lineage>
        <taxon>Eukaryota</taxon>
        <taxon>Metamonada</taxon>
        <taxon>Diplomonadida</taxon>
        <taxon>Hexamitidae</taxon>
        <taxon>Giardiinae</taxon>
        <taxon>Giardia</taxon>
    </lineage>
</organism>
<gene>
    <name evidence="2" type="ORF">GMRT_10888</name>
</gene>
<evidence type="ECO:0000256" key="1">
    <source>
        <dbReference type="SAM" id="Coils"/>
    </source>
</evidence>
<dbReference type="AlphaFoldDB" id="A0A4Z1SRV8"/>
<accession>A0A4Z1SRV8</accession>
<keyword evidence="1" id="KW-0175">Coiled coil</keyword>
<evidence type="ECO:0000313" key="3">
    <source>
        <dbReference type="Proteomes" id="UP000315496"/>
    </source>
</evidence>
<feature type="coiled-coil region" evidence="1">
    <location>
        <begin position="49"/>
        <end position="90"/>
    </location>
</feature>
<dbReference type="VEuPathDB" id="GiardiaDB:GMRT_10888"/>
<proteinExistence type="predicted"/>
<dbReference type="OrthoDB" id="10249492at2759"/>